<keyword evidence="2" id="KW-1185">Reference proteome</keyword>
<reference evidence="1 2" key="1">
    <citation type="journal article" date="2020" name="Mol. Plant Pathol.">
        <title>Plasmid composition and the chpG gene determine the virulence level of Clavibacter capsici natural isolates in pepper.</title>
        <authorList>
            <person name="Hwang I.S."/>
            <person name="Lee H.M."/>
            <person name="Oh E.J."/>
            <person name="Lee S."/>
            <person name="Heu S."/>
            <person name="Oh C.S."/>
        </authorList>
    </citation>
    <scope>NUCLEOTIDE SEQUENCE [LARGE SCALE GENOMIC DNA]</scope>
    <source>
        <strain evidence="1 2">1101</strain>
    </source>
</reference>
<dbReference type="Proteomes" id="UP000503164">
    <property type="component" value="Chromosome"/>
</dbReference>
<evidence type="ECO:0000313" key="1">
    <source>
        <dbReference type="EMBL" id="QIS43648.1"/>
    </source>
</evidence>
<evidence type="ECO:0000313" key="2">
    <source>
        <dbReference type="Proteomes" id="UP000503164"/>
    </source>
</evidence>
<sequence length="331" mass="37668">MDKKGLPIWGKRLGYLIQECFDFIGEVAAHHREKLVVRAVPVRKSQTEISYRYAVRGNLLPDNTDEKLRDIFGRARSVLDIAMFTAVKAAANPALTPKQERNTYFPISKDEAGWKSVCGQPHMQALSQSQRDNLRNIQPFVTQTSAISWFSDAHNVDKHQRPLVLSTIVDPEIVMFFGHLVPQFGTVEYWLDWVNPLPAVEQRVEFARYRTIQPIFRAGVEDVPVSLGMWSEGQWRDIQHLLWDLLEFTARACELLDDGDTSMADAMKDYFGHERDQLNAFNKMMLTGDPKAEAEWLRLADQKSADARPGESMIKPVDSYNGPTPAASFNI</sequence>
<accession>A0AAE7CAK2</accession>
<gene>
    <name evidence="1" type="ORF">GW570_00270</name>
</gene>
<proteinExistence type="predicted"/>
<organism evidence="1 2">
    <name type="scientific">Clavibacter capsici</name>
    <dbReference type="NCBI Taxonomy" id="1874630"/>
    <lineage>
        <taxon>Bacteria</taxon>
        <taxon>Bacillati</taxon>
        <taxon>Actinomycetota</taxon>
        <taxon>Actinomycetes</taxon>
        <taxon>Micrococcales</taxon>
        <taxon>Microbacteriaceae</taxon>
        <taxon>Clavibacter</taxon>
    </lineage>
</organism>
<dbReference type="AlphaFoldDB" id="A0AAE7CAK2"/>
<protein>
    <submittedName>
        <fullName evidence="1">Uncharacterized protein</fullName>
    </submittedName>
</protein>
<dbReference type="RefSeq" id="WP_157883488.1">
    <property type="nucleotide sequence ID" value="NZ_CP012573.1"/>
</dbReference>
<name>A0AAE7CAK2_9MICO</name>
<dbReference type="EMBL" id="CP048049">
    <property type="protein sequence ID" value="QIS43648.1"/>
    <property type="molecule type" value="Genomic_DNA"/>
</dbReference>